<dbReference type="SUPFAM" id="SSF82866">
    <property type="entry name" value="Multidrug efflux transporter AcrB transmembrane domain"/>
    <property type="match status" value="2"/>
</dbReference>
<keyword evidence="1" id="KW-0812">Transmembrane</keyword>
<feature type="transmembrane region" description="Helical" evidence="1">
    <location>
        <begin position="341"/>
        <end position="359"/>
    </location>
</feature>
<reference evidence="2" key="1">
    <citation type="submission" date="2023-07" db="EMBL/GenBank/DDBJ databases">
        <title>Genome content predicts the carbon catabolic preferences of heterotrophic bacteria.</title>
        <authorList>
            <person name="Gralka M."/>
        </authorList>
    </citation>
    <scope>NUCLEOTIDE SEQUENCE</scope>
    <source>
        <strain evidence="2">I3M17_2</strain>
    </source>
</reference>
<evidence type="ECO:0000256" key="1">
    <source>
        <dbReference type="SAM" id="Phobius"/>
    </source>
</evidence>
<feature type="transmembrane region" description="Helical" evidence="1">
    <location>
        <begin position="365"/>
        <end position="384"/>
    </location>
</feature>
<feature type="transmembrane region" description="Helical" evidence="1">
    <location>
        <begin position="929"/>
        <end position="950"/>
    </location>
</feature>
<organism evidence="2 3">
    <name type="scientific">Saccharophagus degradans</name>
    <dbReference type="NCBI Taxonomy" id="86304"/>
    <lineage>
        <taxon>Bacteria</taxon>
        <taxon>Pseudomonadati</taxon>
        <taxon>Pseudomonadota</taxon>
        <taxon>Gammaproteobacteria</taxon>
        <taxon>Cellvibrionales</taxon>
        <taxon>Cellvibrionaceae</taxon>
        <taxon>Saccharophagus</taxon>
    </lineage>
</organism>
<dbReference type="InterPro" id="IPR001036">
    <property type="entry name" value="Acrflvin-R"/>
</dbReference>
<keyword evidence="1" id="KW-0472">Membrane</keyword>
<dbReference type="Gene3D" id="1.20.1640.10">
    <property type="entry name" value="Multidrug efflux transporter AcrB transmembrane domain"/>
    <property type="match status" value="2"/>
</dbReference>
<feature type="transmembrane region" description="Helical" evidence="1">
    <location>
        <begin position="977"/>
        <end position="994"/>
    </location>
</feature>
<gene>
    <name evidence="2" type="ORF">Q4521_18530</name>
</gene>
<feature type="transmembrane region" description="Helical" evidence="1">
    <location>
        <begin position="1000"/>
        <end position="1032"/>
    </location>
</feature>
<comment type="caution">
    <text evidence="2">The sequence shown here is derived from an EMBL/GenBank/DDBJ whole genome shotgun (WGS) entry which is preliminary data.</text>
</comment>
<dbReference type="Pfam" id="PF00873">
    <property type="entry name" value="ACR_tran"/>
    <property type="match status" value="1"/>
</dbReference>
<dbReference type="GO" id="GO:0005886">
    <property type="term" value="C:plasma membrane"/>
    <property type="evidence" value="ECO:0007669"/>
    <property type="project" value="TreeGrafter"/>
</dbReference>
<dbReference type="RefSeq" id="WP_303493778.1">
    <property type="nucleotide sequence ID" value="NZ_JAUOPB010000015.1"/>
</dbReference>
<protein>
    <submittedName>
        <fullName evidence="2">Efflux RND transporter permease subunit</fullName>
    </submittedName>
</protein>
<feature type="transmembrane region" description="Helical" evidence="1">
    <location>
        <begin position="877"/>
        <end position="896"/>
    </location>
</feature>
<dbReference type="EMBL" id="JAUOPB010000015">
    <property type="protein sequence ID" value="MDO6424490.1"/>
    <property type="molecule type" value="Genomic_DNA"/>
</dbReference>
<keyword evidence="1" id="KW-1133">Transmembrane helix</keyword>
<feature type="transmembrane region" description="Helical" evidence="1">
    <location>
        <begin position="903"/>
        <end position="923"/>
    </location>
</feature>
<proteinExistence type="predicted"/>
<feature type="transmembrane region" description="Helical" evidence="1">
    <location>
        <begin position="391"/>
        <end position="409"/>
    </location>
</feature>
<dbReference type="PANTHER" id="PTHR32063:SF33">
    <property type="entry name" value="RND SUPERFAMILY EFFLUX PUMP PERMEASE COMPONENT"/>
    <property type="match status" value="1"/>
</dbReference>
<dbReference type="Gene3D" id="3.30.2090.10">
    <property type="entry name" value="Multidrug efflux transporter AcrB TolC docking domain, DN and DC subdomains"/>
    <property type="match status" value="2"/>
</dbReference>
<dbReference type="SUPFAM" id="SSF82714">
    <property type="entry name" value="Multidrug efflux transporter AcrB TolC docking domain, DN and DC subdomains"/>
    <property type="match status" value="2"/>
</dbReference>
<feature type="transmembrane region" description="Helical" evidence="1">
    <location>
        <begin position="440"/>
        <end position="460"/>
    </location>
</feature>
<dbReference type="SUPFAM" id="SSF82693">
    <property type="entry name" value="Multidrug efflux transporter AcrB pore domain, PN1, PN2, PC1 and PC2 subdomains"/>
    <property type="match status" value="1"/>
</dbReference>
<name>A0AAW7XB97_9GAMM</name>
<accession>A0AAW7XB97</accession>
<dbReference type="AlphaFoldDB" id="A0AAW7XB97"/>
<evidence type="ECO:0000313" key="2">
    <source>
        <dbReference type="EMBL" id="MDO6424490.1"/>
    </source>
</evidence>
<dbReference type="PANTHER" id="PTHR32063">
    <property type="match status" value="1"/>
</dbReference>
<dbReference type="Gene3D" id="3.30.70.1430">
    <property type="entry name" value="Multidrug efflux transporter AcrB pore domain"/>
    <property type="match status" value="2"/>
</dbReference>
<dbReference type="Gene3D" id="3.30.70.1320">
    <property type="entry name" value="Multidrug efflux transporter AcrB pore domain like"/>
    <property type="match status" value="1"/>
</dbReference>
<evidence type="ECO:0000313" key="3">
    <source>
        <dbReference type="Proteomes" id="UP001169760"/>
    </source>
</evidence>
<dbReference type="Gene3D" id="3.30.70.1440">
    <property type="entry name" value="Multidrug efflux transporter AcrB pore domain"/>
    <property type="match status" value="1"/>
</dbReference>
<dbReference type="Proteomes" id="UP001169760">
    <property type="component" value="Unassembled WGS sequence"/>
</dbReference>
<dbReference type="PRINTS" id="PR00702">
    <property type="entry name" value="ACRIFLAVINRP"/>
</dbReference>
<dbReference type="InterPro" id="IPR027463">
    <property type="entry name" value="AcrB_DN_DC_subdom"/>
</dbReference>
<feature type="transmembrane region" description="Helical" evidence="1">
    <location>
        <begin position="472"/>
        <end position="491"/>
    </location>
</feature>
<sequence>MENKQYQQGGSSGGLSGWFVMHPNAAKILLMVIMLAGFVGVNSLPQEVFPPFAPSRVDIDIPVRGGTASDVEELVVKKVEESLEGLAGIERIVANSTDNGARISVELVNGADQQSLLSLIKSRVDGISGLPISSEPPVFSLPEPVGPVQFINITGDVPLPALLGQAVKFKSELSRLEGISYAVIENEPELPLYIDINPDKLQQYQLSLTDVADTVARYSVNVAGGTIQTLGNRYQLRANTLGNMASDFIDIPIVSAASGVVVRLGDIAEIQLAPHDDYVAGKFNGKPSLMLSVYRDPKVPFSTASESINTLLDAKRAALSPAIELIAWQDESREFTTRISLLVKNGVGGFIIICLLMGIFVNPQIAIWTAIGIPISILGAMGLMHFAGLDLSLNAVTLLGFIIALGMIVDDALVIGESIQYETAQNGHSMLSVVTGVNRVAIPATFGVLTTIAAFFPLTLTEGDMGSKLGGVGMVVICCLIVSLVESKFVLPSHLRKPSKILQKPAFNKLNALSNGATKKMDGFVERYYKPALDWVVVRPVRTISAVVGVLVISLAMIPLGLLKMAIIPNIADFALQASFQFHPSVAPSIRETIGDKATQQLRAVSEEVKQKYNLDYQPVKHISQHYSGSELVVDVELEEAFNAPYDAYDIQQMWRDSLPYTPGISSLSIDAGSGSSEKIAIELSGENIESLRALSKELREHLASQDDVVDIRDSELANMIEYRFKPTDLAKSLNISDAEIITQVRAAFYGQEAQRITVGEREARVMVRLEDEYRHSLTGLNAMLLPIQSADGSKQYIPLSQLVEIEQNVVPSEIRRINKQRTITVYANTKMNTRSPEDVAEEMGESVLPEMVKAYPGVGFSIEGEAKEANKSLSSILSSAGLAGFILFALMALPLGSFRYPALILCLIPFGMIGAVWGHIAYGLTFSLMSIFGVIALAGVLINNGLLLVDQYRENIRLGQDITEAIKQACVRRFRPIVLTSITTLAGLMPLMWEGDPEALWLVPIAISLGVGLLVATAITLIIFPAMLLLLDRNKVHEQQEEFASGIQPKEI</sequence>
<dbReference type="GO" id="GO:0042910">
    <property type="term" value="F:xenobiotic transmembrane transporter activity"/>
    <property type="evidence" value="ECO:0007669"/>
    <property type="project" value="TreeGrafter"/>
</dbReference>